<dbReference type="OrthoDB" id="4168016at2"/>
<evidence type="ECO:0000313" key="1">
    <source>
        <dbReference type="EMBL" id="ARZ72269.1"/>
    </source>
</evidence>
<organism evidence="1 2">
    <name type="scientific">Streptomyces albireticuli</name>
    <dbReference type="NCBI Taxonomy" id="1940"/>
    <lineage>
        <taxon>Bacteria</taxon>
        <taxon>Bacillati</taxon>
        <taxon>Actinomycetota</taxon>
        <taxon>Actinomycetes</taxon>
        <taxon>Kitasatosporales</taxon>
        <taxon>Streptomycetaceae</taxon>
        <taxon>Streptomyces</taxon>
    </lineage>
</organism>
<sequence>MDRLPDRAGRRQPRAVPVNLAEHADNTGITRADALSTGAFNIWGNTFPADELPAGGPVVVDGVPFLFPEAAPGRPDNVRCAGQLIEVPTGRYDWIQLLAAAERRTEDQVLLHYADGSVDPEWLRVPDFWPETGSRVGGSPAFTCTRMHYPRHVERKMGPVIWRHRVPVPRESDLSALRLPDNPAVHLFAMTLLPGAPLEVAA</sequence>
<dbReference type="AlphaFoldDB" id="A0A1Z2LD75"/>
<accession>A0A1Z2LD75</accession>
<dbReference type="Proteomes" id="UP000195755">
    <property type="component" value="Chromosome"/>
</dbReference>
<gene>
    <name evidence="1" type="ORF">SMD11_6693</name>
</gene>
<proteinExistence type="predicted"/>
<name>A0A1Z2LD75_9ACTN</name>
<reference evidence="1 2" key="1">
    <citation type="submission" date="2017-06" db="EMBL/GenBank/DDBJ databases">
        <title>Streptomyces albireticuli Genome sequencing and assembly.</title>
        <authorList>
            <person name="Wang Y."/>
            <person name="Du B."/>
            <person name="Ding Y."/>
            <person name="Liu H."/>
            <person name="Hou Q."/>
            <person name="Liu K."/>
            <person name="Yao L."/>
            <person name="Wang C."/>
        </authorList>
    </citation>
    <scope>NUCLEOTIDE SEQUENCE [LARGE SCALE GENOMIC DNA]</scope>
    <source>
        <strain evidence="1 2">MDJK11</strain>
    </source>
</reference>
<evidence type="ECO:0000313" key="2">
    <source>
        <dbReference type="Proteomes" id="UP000195755"/>
    </source>
</evidence>
<dbReference type="EMBL" id="CP021744">
    <property type="protein sequence ID" value="ARZ72269.1"/>
    <property type="molecule type" value="Genomic_DNA"/>
</dbReference>
<dbReference type="KEGG" id="salj:SMD11_6693"/>
<dbReference type="RefSeq" id="WP_087929912.1">
    <property type="nucleotide sequence ID" value="NZ_CP021744.1"/>
</dbReference>
<protein>
    <submittedName>
        <fullName evidence="1">Uncharacterized protein</fullName>
    </submittedName>
</protein>